<feature type="signal peptide" evidence="2">
    <location>
        <begin position="1"/>
        <end position="19"/>
    </location>
</feature>
<keyword evidence="4" id="KW-1185">Reference proteome</keyword>
<evidence type="ECO:0000313" key="4">
    <source>
        <dbReference type="Proteomes" id="UP000016931"/>
    </source>
</evidence>
<organism evidence="3 4">
    <name type="scientific">Sphaerulina musiva (strain SO2202)</name>
    <name type="common">Poplar stem canker fungus</name>
    <name type="synonym">Septoria musiva</name>
    <dbReference type="NCBI Taxonomy" id="692275"/>
    <lineage>
        <taxon>Eukaryota</taxon>
        <taxon>Fungi</taxon>
        <taxon>Dikarya</taxon>
        <taxon>Ascomycota</taxon>
        <taxon>Pezizomycotina</taxon>
        <taxon>Dothideomycetes</taxon>
        <taxon>Dothideomycetidae</taxon>
        <taxon>Mycosphaerellales</taxon>
        <taxon>Mycosphaerellaceae</taxon>
        <taxon>Sphaerulina</taxon>
    </lineage>
</organism>
<proteinExistence type="predicted"/>
<dbReference type="Proteomes" id="UP000016931">
    <property type="component" value="Unassembled WGS sequence"/>
</dbReference>
<dbReference type="GeneID" id="27897918"/>
<feature type="region of interest" description="Disordered" evidence="1">
    <location>
        <begin position="29"/>
        <end position="70"/>
    </location>
</feature>
<keyword evidence="2" id="KW-0732">Signal</keyword>
<reference evidence="3 4" key="1">
    <citation type="journal article" date="2012" name="PLoS Pathog.">
        <title>Diverse lifestyles and strategies of plant pathogenesis encoded in the genomes of eighteen Dothideomycetes fungi.</title>
        <authorList>
            <person name="Ohm R.A."/>
            <person name="Feau N."/>
            <person name="Henrissat B."/>
            <person name="Schoch C.L."/>
            <person name="Horwitz B.A."/>
            <person name="Barry K.W."/>
            <person name="Condon B.J."/>
            <person name="Copeland A.C."/>
            <person name="Dhillon B."/>
            <person name="Glaser F."/>
            <person name="Hesse C.N."/>
            <person name="Kosti I."/>
            <person name="LaButti K."/>
            <person name="Lindquist E.A."/>
            <person name="Lucas S."/>
            <person name="Salamov A.A."/>
            <person name="Bradshaw R.E."/>
            <person name="Ciuffetti L."/>
            <person name="Hamelin R.C."/>
            <person name="Kema G.H.J."/>
            <person name="Lawrence C."/>
            <person name="Scott J.A."/>
            <person name="Spatafora J.W."/>
            <person name="Turgeon B.G."/>
            <person name="de Wit P.J.G.M."/>
            <person name="Zhong S."/>
            <person name="Goodwin S.B."/>
            <person name="Grigoriev I.V."/>
        </authorList>
    </citation>
    <scope>NUCLEOTIDE SEQUENCE [LARGE SCALE GENOMIC DNA]</scope>
    <source>
        <strain evidence="3 4">SO2202</strain>
    </source>
</reference>
<dbReference type="EMBL" id="KB456266">
    <property type="protein sequence ID" value="EMF11337.1"/>
    <property type="molecule type" value="Genomic_DNA"/>
</dbReference>
<name>M3D2G7_SPHMS</name>
<feature type="chain" id="PRO_5004032171" evidence="2">
    <location>
        <begin position="20"/>
        <end position="377"/>
    </location>
</feature>
<sequence length="377" mass="41704">MLKSLAIIATCILLANTVAVPIYTLGDNEPPEQWRPSAAGLPKYIPPTPARPPYQPHGPIPDSELSEPPVMPLPAGLSPQATAGIASLRAMFKSSKDVDHSSLPASAVNAPSQFTRAADFTDLGWTQTVEDNFKLVNFGLETAFGDLGISSDPRFWKRVVQTHSRDGQRNGQTYKKSGAMATNIFNPQQGVIVTGSLLGNVDFIDALVQQGSSTRMAEVSPLRYWHDLCYLAWASLNGGNAPQRKAITHIFYHDVQDAEMRRLLTLLVDFRRQRGYDRTWPLPPTWQGVMIKHAEDKRQIPQAAAVLDIFKEITKFITTHEPANMLGDKGIDRIHIFACPQYFPDGREKVGVCTAECMCYYYSAAEILFPIGVGEFV</sequence>
<dbReference type="AlphaFoldDB" id="M3D2G7"/>
<dbReference type="STRING" id="692275.M3D2G7"/>
<accession>M3D2G7</accession>
<feature type="compositionally biased region" description="Pro residues" evidence="1">
    <location>
        <begin position="44"/>
        <end position="59"/>
    </location>
</feature>
<gene>
    <name evidence="3" type="ORF">SEPMUDRAFT_109422</name>
</gene>
<evidence type="ECO:0000256" key="2">
    <source>
        <dbReference type="SAM" id="SignalP"/>
    </source>
</evidence>
<evidence type="ECO:0000313" key="3">
    <source>
        <dbReference type="EMBL" id="EMF11337.1"/>
    </source>
</evidence>
<protein>
    <submittedName>
        <fullName evidence="3">Uncharacterized protein</fullName>
    </submittedName>
</protein>
<dbReference type="RefSeq" id="XP_016759458.1">
    <property type="nucleotide sequence ID" value="XM_016900781.1"/>
</dbReference>
<evidence type="ECO:0000256" key="1">
    <source>
        <dbReference type="SAM" id="MobiDB-lite"/>
    </source>
</evidence>
<dbReference type="HOGENOM" id="CLU_733975_0_0_1"/>